<dbReference type="PROSITE" id="PS51194">
    <property type="entry name" value="HELICASE_CTER"/>
    <property type="match status" value="1"/>
</dbReference>
<keyword evidence="3" id="KW-0413">Isomerase</keyword>
<dbReference type="PANTHER" id="PTHR13710:SF105">
    <property type="entry name" value="ATP-DEPENDENT DNA HELICASE Q1"/>
    <property type="match status" value="1"/>
</dbReference>
<evidence type="ECO:0000313" key="8">
    <source>
        <dbReference type="EMBL" id="KAJ3479948.1"/>
    </source>
</evidence>
<organism evidence="8 9">
    <name type="scientific">Meripilus lineatus</name>
    <dbReference type="NCBI Taxonomy" id="2056292"/>
    <lineage>
        <taxon>Eukaryota</taxon>
        <taxon>Fungi</taxon>
        <taxon>Dikarya</taxon>
        <taxon>Basidiomycota</taxon>
        <taxon>Agaricomycotina</taxon>
        <taxon>Agaricomycetes</taxon>
        <taxon>Polyporales</taxon>
        <taxon>Meripilaceae</taxon>
        <taxon>Meripilus</taxon>
    </lineage>
</organism>
<evidence type="ECO:0000256" key="5">
    <source>
        <dbReference type="ARBA" id="ARBA00034808"/>
    </source>
</evidence>
<accession>A0AAD5YBS1</accession>
<dbReference type="GO" id="GO:0006310">
    <property type="term" value="P:DNA recombination"/>
    <property type="evidence" value="ECO:0007669"/>
    <property type="project" value="TreeGrafter"/>
</dbReference>
<evidence type="ECO:0000256" key="4">
    <source>
        <dbReference type="ARBA" id="ARBA00034617"/>
    </source>
</evidence>
<name>A0AAD5YBS1_9APHY</name>
<comment type="similarity">
    <text evidence="1">Belongs to the helicase family. RecQ subfamily.</text>
</comment>
<dbReference type="PANTHER" id="PTHR13710">
    <property type="entry name" value="DNA HELICASE RECQ FAMILY MEMBER"/>
    <property type="match status" value="1"/>
</dbReference>
<evidence type="ECO:0000256" key="1">
    <source>
        <dbReference type="ARBA" id="ARBA00005446"/>
    </source>
</evidence>
<evidence type="ECO:0000259" key="7">
    <source>
        <dbReference type="PROSITE" id="PS51194"/>
    </source>
</evidence>
<dbReference type="GO" id="GO:0005694">
    <property type="term" value="C:chromosome"/>
    <property type="evidence" value="ECO:0007669"/>
    <property type="project" value="TreeGrafter"/>
</dbReference>
<evidence type="ECO:0000256" key="3">
    <source>
        <dbReference type="ARBA" id="ARBA00023235"/>
    </source>
</evidence>
<feature type="compositionally biased region" description="Basic residues" evidence="6">
    <location>
        <begin position="184"/>
        <end position="193"/>
    </location>
</feature>
<dbReference type="InterPro" id="IPR001650">
    <property type="entry name" value="Helicase_C-like"/>
</dbReference>
<evidence type="ECO:0000313" key="9">
    <source>
        <dbReference type="Proteomes" id="UP001212997"/>
    </source>
</evidence>
<dbReference type="SUPFAM" id="SSF52540">
    <property type="entry name" value="P-loop containing nucleoside triphosphate hydrolases"/>
    <property type="match status" value="1"/>
</dbReference>
<protein>
    <recommendedName>
        <fullName evidence="5">DNA 3'-5' helicase</fullName>
        <ecNumber evidence="5">5.6.2.4</ecNumber>
    </recommendedName>
</protein>
<feature type="region of interest" description="Disordered" evidence="6">
    <location>
        <begin position="153"/>
        <end position="194"/>
    </location>
</feature>
<keyword evidence="2" id="KW-0238">DNA-binding</keyword>
<comment type="caution">
    <text evidence="8">The sequence shown here is derived from an EMBL/GenBank/DDBJ whole genome shotgun (WGS) entry which is preliminary data.</text>
</comment>
<reference evidence="8" key="1">
    <citation type="submission" date="2022-07" db="EMBL/GenBank/DDBJ databases">
        <title>Genome Sequence of Physisporinus lineatus.</title>
        <authorList>
            <person name="Buettner E."/>
        </authorList>
    </citation>
    <scope>NUCLEOTIDE SEQUENCE</scope>
    <source>
        <strain evidence="8">VT162</strain>
    </source>
</reference>
<evidence type="ECO:0000256" key="6">
    <source>
        <dbReference type="SAM" id="MobiDB-lite"/>
    </source>
</evidence>
<dbReference type="InterPro" id="IPR027417">
    <property type="entry name" value="P-loop_NTPase"/>
</dbReference>
<dbReference type="GO" id="GO:0009378">
    <property type="term" value="F:four-way junction helicase activity"/>
    <property type="evidence" value="ECO:0007669"/>
    <property type="project" value="TreeGrafter"/>
</dbReference>
<proteinExistence type="inferred from homology"/>
<dbReference type="AlphaFoldDB" id="A0AAD5YBS1"/>
<keyword evidence="9" id="KW-1185">Reference proteome</keyword>
<dbReference type="Pfam" id="PF00271">
    <property type="entry name" value="Helicase_C"/>
    <property type="match status" value="1"/>
</dbReference>
<dbReference type="GO" id="GO:0043138">
    <property type="term" value="F:3'-5' DNA helicase activity"/>
    <property type="evidence" value="ECO:0007669"/>
    <property type="project" value="UniProtKB-EC"/>
</dbReference>
<dbReference type="SMART" id="SM00490">
    <property type="entry name" value="HELICc"/>
    <property type="match status" value="1"/>
</dbReference>
<dbReference type="EC" id="5.6.2.4" evidence="5"/>
<sequence length="537" mass="60338">MDSYRDLDFVLPKHAKTATDIPKTWIYVDNILTGGEIIDYLTKLIRDRFITTQGSTTNLVSSLDSRIVRPYNAVMSSEYRKAAMEAFREGEIRVMVCTEAAGMGCDIPDIDIVVQWKLPRTFSNWIQRAGRAARGRGRTGLAILLVERSAYSIDPSPSESQTSSHRSAATPKTSNTPATTTTLTKRKAAKKSLGKNIARPDIDSTAEDEGLLLFVQAVTCRRKIWAEVFSNDISKLSTLISDPRPSNVPCCDICDPKLFDRTRPSAMKNKKEKNIKYGQPVREVEQRLRKWRQDVYDRDHPTAIFHHGSILEDDLITALSSVGPMTQVLMKRLLSSKWLWWKRYGDELFTLLSSLEIPFVPRPSKSSKGTSQELSIIYAVFGDPLSNPKKRPNTAVGVSDLEPPPDPSPTSSRVPSRMASKRVRLQPPPHPVAHSNNLRQTRVPIVNPTPTSPNLSLLLPTQVLRVSHRQLRLRSYHTISESASPGLPFHLNARSRQPFLDWPTILIQYTTHLTILSVSQHFLGRLPFSRVIILPAP</sequence>
<feature type="region of interest" description="Disordered" evidence="6">
    <location>
        <begin position="388"/>
        <end position="436"/>
    </location>
</feature>
<feature type="domain" description="Helicase C-terminal" evidence="7">
    <location>
        <begin position="36"/>
        <end position="189"/>
    </location>
</feature>
<dbReference type="Proteomes" id="UP001212997">
    <property type="component" value="Unassembled WGS sequence"/>
</dbReference>
<evidence type="ECO:0000256" key="2">
    <source>
        <dbReference type="ARBA" id="ARBA00023125"/>
    </source>
</evidence>
<dbReference type="GO" id="GO:0005737">
    <property type="term" value="C:cytoplasm"/>
    <property type="evidence" value="ECO:0007669"/>
    <property type="project" value="TreeGrafter"/>
</dbReference>
<feature type="compositionally biased region" description="Polar residues" evidence="6">
    <location>
        <begin position="155"/>
        <end position="167"/>
    </location>
</feature>
<gene>
    <name evidence="8" type="ORF">NLI96_g8696</name>
</gene>
<dbReference type="Gene3D" id="3.40.50.300">
    <property type="entry name" value="P-loop containing nucleotide triphosphate hydrolases"/>
    <property type="match status" value="1"/>
</dbReference>
<comment type="catalytic activity">
    <reaction evidence="4">
        <text>Couples ATP hydrolysis with the unwinding of duplex DNA by translocating in the 3'-5' direction.</text>
        <dbReference type="EC" id="5.6.2.4"/>
    </reaction>
</comment>
<dbReference type="GO" id="GO:0006281">
    <property type="term" value="P:DNA repair"/>
    <property type="evidence" value="ECO:0007669"/>
    <property type="project" value="TreeGrafter"/>
</dbReference>
<feature type="compositionally biased region" description="Low complexity" evidence="6">
    <location>
        <begin position="168"/>
        <end position="183"/>
    </location>
</feature>
<dbReference type="GO" id="GO:0003677">
    <property type="term" value="F:DNA binding"/>
    <property type="evidence" value="ECO:0007669"/>
    <property type="project" value="UniProtKB-KW"/>
</dbReference>
<dbReference type="EMBL" id="JANAWD010000405">
    <property type="protein sequence ID" value="KAJ3479948.1"/>
    <property type="molecule type" value="Genomic_DNA"/>
</dbReference>